<dbReference type="RefSeq" id="WP_072504972.1">
    <property type="nucleotide sequence ID" value="NZ_CP016364.1"/>
</dbReference>
<accession>A0A1L3I5U0</accession>
<keyword evidence="3 9" id="KW-0489">Methyltransferase</keyword>
<evidence type="ECO:0000256" key="7">
    <source>
        <dbReference type="ARBA" id="ARBA00025705"/>
    </source>
</evidence>
<dbReference type="NCBIfam" id="TIGR01469">
    <property type="entry name" value="cobA_cysG_Cterm"/>
    <property type="match status" value="1"/>
</dbReference>
<keyword evidence="4 9" id="KW-0808">Transferase</keyword>
<evidence type="ECO:0000256" key="3">
    <source>
        <dbReference type="ARBA" id="ARBA00022603"/>
    </source>
</evidence>
<dbReference type="InterPro" id="IPR014776">
    <property type="entry name" value="4pyrrole_Mease_sub2"/>
</dbReference>
<dbReference type="InterPro" id="IPR035996">
    <property type="entry name" value="4pyrrol_Methylase_sf"/>
</dbReference>
<evidence type="ECO:0000313" key="9">
    <source>
        <dbReference type="EMBL" id="APG47470.1"/>
    </source>
</evidence>
<dbReference type="PANTHER" id="PTHR45790">
    <property type="entry name" value="SIROHEME SYNTHASE-RELATED"/>
    <property type="match status" value="1"/>
</dbReference>
<evidence type="ECO:0000256" key="5">
    <source>
        <dbReference type="ARBA" id="ARBA00022691"/>
    </source>
</evidence>
<dbReference type="EC" id="2.1.1.107" evidence="2"/>
<dbReference type="AlphaFoldDB" id="A0A1L3I5U0"/>
<protein>
    <recommendedName>
        <fullName evidence="2">uroporphyrinogen-III C-methyltransferase</fullName>
        <ecNumber evidence="2">2.1.1.107</ecNumber>
    </recommendedName>
</protein>
<evidence type="ECO:0000256" key="6">
    <source>
        <dbReference type="ARBA" id="ARBA00023244"/>
    </source>
</evidence>
<sequence length="277" mass="29041">MTGPDTITPRARLPMQGVACGSVFSSLVAGEVAFAGSGPGDPDLLTLKVARALLQADVILFDRLVSAEIMALAGPQAQLEDVGKEGFGPQVSQEEICVRMVAHARAGKKVLRLKSGDPTVYGRLDEELTACEAAGVAYQILPGITAASAAVASIGQSLTQRGRNASVRFLTGHDMKGFADHDWAALARPGEVAAIYMGKKSARFVQGRLIMHGADRATPMTIVENASRANQRVIETTLERLPTDLAAAELTGPALTFLGLAPRASAQALTNLKLELA</sequence>
<dbReference type="UniPathway" id="UPA00262">
    <property type="reaction ID" value="UER00211"/>
</dbReference>
<dbReference type="OrthoDB" id="9815856at2"/>
<dbReference type="NCBIfam" id="NF004790">
    <property type="entry name" value="PRK06136.1"/>
    <property type="match status" value="1"/>
</dbReference>
<comment type="pathway">
    <text evidence="7">Porphyrin-containing compound metabolism; siroheme biosynthesis; precorrin-2 from uroporphyrinogen III: step 1/1.</text>
</comment>
<dbReference type="Gene3D" id="3.40.1010.10">
    <property type="entry name" value="Cobalt-precorrin-4 Transmethylase, Domain 1"/>
    <property type="match status" value="1"/>
</dbReference>
<gene>
    <name evidence="9" type="primary">cobA2</name>
    <name evidence="9" type="ORF">PhaeoP97_02070</name>
</gene>
<dbReference type="InterPro" id="IPR014777">
    <property type="entry name" value="4pyrrole_Mease_sub1"/>
</dbReference>
<organism evidence="9 10">
    <name type="scientific">Phaeobacter porticola</name>
    <dbReference type="NCBI Taxonomy" id="1844006"/>
    <lineage>
        <taxon>Bacteria</taxon>
        <taxon>Pseudomonadati</taxon>
        <taxon>Pseudomonadota</taxon>
        <taxon>Alphaproteobacteria</taxon>
        <taxon>Rhodobacterales</taxon>
        <taxon>Roseobacteraceae</taxon>
        <taxon>Phaeobacter</taxon>
    </lineage>
</organism>
<evidence type="ECO:0000256" key="1">
    <source>
        <dbReference type="ARBA" id="ARBA00005879"/>
    </source>
</evidence>
<dbReference type="FunFam" id="3.40.1010.10:FF:000001">
    <property type="entry name" value="Siroheme synthase"/>
    <property type="match status" value="1"/>
</dbReference>
<comment type="similarity">
    <text evidence="1">Belongs to the precorrin methyltransferase family.</text>
</comment>
<proteinExistence type="inferred from homology"/>
<dbReference type="InterPro" id="IPR050161">
    <property type="entry name" value="Siro_Cobalamin_biosynth"/>
</dbReference>
<evidence type="ECO:0000256" key="4">
    <source>
        <dbReference type="ARBA" id="ARBA00022679"/>
    </source>
</evidence>
<dbReference type="Pfam" id="PF00590">
    <property type="entry name" value="TP_methylase"/>
    <property type="match status" value="1"/>
</dbReference>
<dbReference type="KEGG" id="php:PhaeoP97_02070"/>
<dbReference type="PANTHER" id="PTHR45790:SF3">
    <property type="entry name" value="S-ADENOSYL-L-METHIONINE-DEPENDENT UROPORPHYRINOGEN III METHYLTRANSFERASE, CHLOROPLASTIC"/>
    <property type="match status" value="1"/>
</dbReference>
<dbReference type="Proteomes" id="UP000183859">
    <property type="component" value="Chromosome"/>
</dbReference>
<reference evidence="10" key="1">
    <citation type="submission" date="2016-07" db="EMBL/GenBank/DDBJ databases">
        <title>Phaeobacter portensis sp. nov., a tropodithietic acid producing bacterium isolated from a German harbor.</title>
        <authorList>
            <person name="Freese H.M."/>
            <person name="Bunk B."/>
            <person name="Breider S."/>
            <person name="Brinkhoff T."/>
        </authorList>
    </citation>
    <scope>NUCLEOTIDE SEQUENCE [LARGE SCALE GENOMIC DNA]</scope>
    <source>
        <strain evidence="10">P97</strain>
    </source>
</reference>
<evidence type="ECO:0000313" key="10">
    <source>
        <dbReference type="Proteomes" id="UP000183859"/>
    </source>
</evidence>
<name>A0A1L3I5U0_9RHOB</name>
<dbReference type="GO" id="GO:0004851">
    <property type="term" value="F:uroporphyrin-III C-methyltransferase activity"/>
    <property type="evidence" value="ECO:0007669"/>
    <property type="project" value="UniProtKB-EC"/>
</dbReference>
<dbReference type="GO" id="GO:0019354">
    <property type="term" value="P:siroheme biosynthetic process"/>
    <property type="evidence" value="ECO:0007669"/>
    <property type="project" value="UniProtKB-UniPathway"/>
</dbReference>
<feature type="domain" description="Tetrapyrrole methylase" evidence="8">
    <location>
        <begin position="32"/>
        <end position="241"/>
    </location>
</feature>
<evidence type="ECO:0000259" key="8">
    <source>
        <dbReference type="Pfam" id="PF00590"/>
    </source>
</evidence>
<dbReference type="EMBL" id="CP016364">
    <property type="protein sequence ID" value="APG47470.1"/>
    <property type="molecule type" value="Genomic_DNA"/>
</dbReference>
<keyword evidence="10" id="KW-1185">Reference proteome</keyword>
<dbReference type="InterPro" id="IPR006366">
    <property type="entry name" value="CobA/CysG_C"/>
</dbReference>
<dbReference type="InterPro" id="IPR000878">
    <property type="entry name" value="4pyrrol_Mease"/>
</dbReference>
<keyword evidence="6" id="KW-0627">Porphyrin biosynthesis</keyword>
<keyword evidence="5" id="KW-0949">S-adenosyl-L-methionine</keyword>
<dbReference type="SUPFAM" id="SSF53790">
    <property type="entry name" value="Tetrapyrrole methylase"/>
    <property type="match status" value="1"/>
</dbReference>
<dbReference type="Gene3D" id="3.30.950.10">
    <property type="entry name" value="Methyltransferase, Cobalt-precorrin-4 Transmethylase, Domain 2"/>
    <property type="match status" value="1"/>
</dbReference>
<evidence type="ECO:0000256" key="2">
    <source>
        <dbReference type="ARBA" id="ARBA00012162"/>
    </source>
</evidence>
<dbReference type="CDD" id="cd11642">
    <property type="entry name" value="SUMT"/>
    <property type="match status" value="1"/>
</dbReference>
<dbReference type="GO" id="GO:0032259">
    <property type="term" value="P:methylation"/>
    <property type="evidence" value="ECO:0007669"/>
    <property type="project" value="UniProtKB-KW"/>
</dbReference>
<dbReference type="STRING" id="1844006.PhaeoP97_02070"/>